<dbReference type="Proteomes" id="UP000789405">
    <property type="component" value="Unassembled WGS sequence"/>
</dbReference>
<reference evidence="1" key="1">
    <citation type="submission" date="2021-06" db="EMBL/GenBank/DDBJ databases">
        <authorList>
            <person name="Kallberg Y."/>
            <person name="Tangrot J."/>
            <person name="Rosling A."/>
        </authorList>
    </citation>
    <scope>NUCLEOTIDE SEQUENCE</scope>
    <source>
        <strain evidence="1">MA453B</strain>
    </source>
</reference>
<organism evidence="1 2">
    <name type="scientific">Dentiscutata erythropus</name>
    <dbReference type="NCBI Taxonomy" id="1348616"/>
    <lineage>
        <taxon>Eukaryota</taxon>
        <taxon>Fungi</taxon>
        <taxon>Fungi incertae sedis</taxon>
        <taxon>Mucoromycota</taxon>
        <taxon>Glomeromycotina</taxon>
        <taxon>Glomeromycetes</taxon>
        <taxon>Diversisporales</taxon>
        <taxon>Gigasporaceae</taxon>
        <taxon>Dentiscutata</taxon>
    </lineage>
</organism>
<evidence type="ECO:0000313" key="1">
    <source>
        <dbReference type="EMBL" id="CAG8570472.1"/>
    </source>
</evidence>
<dbReference type="OrthoDB" id="5971719at2759"/>
<sequence>MKHYFKSSSTQKKVHSIISISHQYENNDEWWKAKLRIEKSEGDENTKEGQIGLAESKSGLKAVYDYKA</sequence>
<protein>
    <submittedName>
        <fullName evidence="1">18414_t:CDS:1</fullName>
    </submittedName>
</protein>
<dbReference type="AlphaFoldDB" id="A0A9N9G1E4"/>
<keyword evidence="2" id="KW-1185">Reference proteome</keyword>
<proteinExistence type="predicted"/>
<gene>
    <name evidence="1" type="ORF">DERYTH_LOCUS6182</name>
</gene>
<name>A0A9N9G1E4_9GLOM</name>
<comment type="caution">
    <text evidence="1">The sequence shown here is derived from an EMBL/GenBank/DDBJ whole genome shotgun (WGS) entry which is preliminary data.</text>
</comment>
<evidence type="ECO:0000313" key="2">
    <source>
        <dbReference type="Proteomes" id="UP000789405"/>
    </source>
</evidence>
<accession>A0A9N9G1E4</accession>
<dbReference type="EMBL" id="CAJVPY010002737">
    <property type="protein sequence ID" value="CAG8570472.1"/>
    <property type="molecule type" value="Genomic_DNA"/>
</dbReference>